<organism evidence="5 6">
    <name type="scientific">Zhenpiania hominis</name>
    <dbReference type="NCBI Taxonomy" id="2763644"/>
    <lineage>
        <taxon>Bacteria</taxon>
        <taxon>Bacillati</taxon>
        <taxon>Bacillota</taxon>
        <taxon>Clostridia</taxon>
        <taxon>Peptostreptococcales</taxon>
        <taxon>Anaerovoracaceae</taxon>
        <taxon>Zhenpiania</taxon>
    </lineage>
</organism>
<evidence type="ECO:0000313" key="6">
    <source>
        <dbReference type="Proteomes" id="UP000602647"/>
    </source>
</evidence>
<keyword evidence="6" id="KW-1185">Reference proteome</keyword>
<dbReference type="InterPro" id="IPR037171">
    <property type="entry name" value="NagB/RpiA_transferase-like"/>
</dbReference>
<protein>
    <submittedName>
        <fullName evidence="5">3-oxoacid CoA-transferase</fullName>
    </submittedName>
</protein>
<evidence type="ECO:0000256" key="3">
    <source>
        <dbReference type="PIRNR" id="PIRNR000858"/>
    </source>
</evidence>
<dbReference type="GO" id="GO:0046952">
    <property type="term" value="P:ketone body catabolic process"/>
    <property type="evidence" value="ECO:0007669"/>
    <property type="project" value="InterPro"/>
</dbReference>
<dbReference type="GO" id="GO:0008410">
    <property type="term" value="F:CoA-transferase activity"/>
    <property type="evidence" value="ECO:0007669"/>
    <property type="project" value="InterPro"/>
</dbReference>
<evidence type="ECO:0000313" key="5">
    <source>
        <dbReference type="EMBL" id="MBC6679066.1"/>
    </source>
</evidence>
<dbReference type="SUPFAM" id="SSF100950">
    <property type="entry name" value="NagB/RpiA/CoA transferase-like"/>
    <property type="match status" value="2"/>
</dbReference>
<dbReference type="PANTHER" id="PTHR43293">
    <property type="entry name" value="ACETATE COA-TRANSFERASE YDIF"/>
    <property type="match status" value="1"/>
</dbReference>
<comment type="caution">
    <text evidence="5">The sequence shown here is derived from an EMBL/GenBank/DDBJ whole genome shotgun (WGS) entry which is preliminary data.</text>
</comment>
<sequence>MSVTFINAAEAADLIQDRSTVAIDGFIGFCLADDILTAIEKRYIREDHPRDLSVVNVAGLGGDGQQRGINHFAHRGLMRRFLCSNLSLAPKLYPLIMDNVFPTFMMPQGVLSHMMRAIAAHRPGIISQVGMKTFVDPRIDGGKINDAAKASEEEIVQLLNLNGEEYLFYPAFPLDVAIIKGSKADTKGNISVEKEALHIEQFEMAAAAKNSGGIVMVQVDEIVEHGQLHPQMVTVPSALVDYVILGDPENSGQHFIGNRKPVPSWCGDEKIPFDNIENLPFDIHKVICRRGILELHAGDFINLGIGIPMGISEVLNEEGLIEQISSSIESGVTGGVPAPGIATGAAYNPEAILKQPDIFDFYDGGGIDFAGLGAAEIDRHGNVNVSKFAGKVTGPGGFINISQGAKTVCFLGTFTAGKSDIRIEDGQLRIIKDGPYIKLKNDVEHITFSGHYSREKGVQKVFYITERAVFRLTDQGLTLTEIAPGADLDRDILGKMEFRPAISPDLKLMNRILFLPEKMNLKLSEQK</sequence>
<dbReference type="PIRSF" id="PIRSF000858">
    <property type="entry name" value="SCOT-t"/>
    <property type="match status" value="1"/>
</dbReference>
<dbReference type="Gene3D" id="3.40.1080.10">
    <property type="entry name" value="Glutaconate Coenzyme A-transferase"/>
    <property type="match status" value="2"/>
</dbReference>
<gene>
    <name evidence="5" type="ORF">H9L42_04410</name>
</gene>
<dbReference type="EMBL" id="JACRYT010000003">
    <property type="protein sequence ID" value="MBC6679066.1"/>
    <property type="molecule type" value="Genomic_DNA"/>
</dbReference>
<dbReference type="AlphaFoldDB" id="A0A923NHE3"/>
<dbReference type="PANTHER" id="PTHR43293:SF1">
    <property type="entry name" value="ACETATE COA-TRANSFERASE YDIF"/>
    <property type="match status" value="1"/>
</dbReference>
<dbReference type="RefSeq" id="WP_187302175.1">
    <property type="nucleotide sequence ID" value="NZ_JACRYT010000003.1"/>
</dbReference>
<dbReference type="Proteomes" id="UP000602647">
    <property type="component" value="Unassembled WGS sequence"/>
</dbReference>
<evidence type="ECO:0000256" key="1">
    <source>
        <dbReference type="ARBA" id="ARBA00007154"/>
    </source>
</evidence>
<proteinExistence type="inferred from homology"/>
<dbReference type="InterPro" id="IPR014388">
    <property type="entry name" value="3-oxoacid_CoA-transferase"/>
</dbReference>
<reference evidence="5" key="1">
    <citation type="submission" date="2020-08" db="EMBL/GenBank/DDBJ databases">
        <title>Genome public.</title>
        <authorList>
            <person name="Liu C."/>
            <person name="Sun Q."/>
        </authorList>
    </citation>
    <scope>NUCLEOTIDE SEQUENCE</scope>
    <source>
        <strain evidence="5">BX12</strain>
    </source>
</reference>
<dbReference type="InterPro" id="IPR004165">
    <property type="entry name" value="CoA_trans_fam_I"/>
</dbReference>
<evidence type="ECO:0000256" key="2">
    <source>
        <dbReference type="ARBA" id="ARBA00022679"/>
    </source>
</evidence>
<dbReference type="SMART" id="SM00882">
    <property type="entry name" value="CoA_trans"/>
    <property type="match status" value="1"/>
</dbReference>
<dbReference type="Pfam" id="PF01144">
    <property type="entry name" value="CoA_trans"/>
    <property type="match status" value="1"/>
</dbReference>
<name>A0A923NHE3_9FIRM</name>
<evidence type="ECO:0000256" key="4">
    <source>
        <dbReference type="PIRSR" id="PIRSR000858-1"/>
    </source>
</evidence>
<accession>A0A923NHE3</accession>
<comment type="similarity">
    <text evidence="1 3">Belongs to the 3-oxoacid CoA-transferase family.</text>
</comment>
<feature type="active site" description="5-glutamyl coenzyme A thioester intermediate" evidence="4">
    <location>
        <position position="329"/>
    </location>
</feature>
<keyword evidence="2 3" id="KW-0808">Transferase</keyword>